<dbReference type="EMBL" id="UYJE01008507">
    <property type="protein sequence ID" value="VDI64474.1"/>
    <property type="molecule type" value="Genomic_DNA"/>
</dbReference>
<feature type="domain" description="C1q" evidence="2">
    <location>
        <begin position="73"/>
        <end position="170"/>
    </location>
</feature>
<dbReference type="Gene3D" id="2.60.120.40">
    <property type="match status" value="1"/>
</dbReference>
<dbReference type="InterPro" id="IPR001073">
    <property type="entry name" value="C1q_dom"/>
</dbReference>
<evidence type="ECO:0000313" key="4">
    <source>
        <dbReference type="Proteomes" id="UP000596742"/>
    </source>
</evidence>
<evidence type="ECO:0000313" key="3">
    <source>
        <dbReference type="EMBL" id="VDI64474.1"/>
    </source>
</evidence>
<dbReference type="AlphaFoldDB" id="A0A8B6GJ10"/>
<dbReference type="InterPro" id="IPR008983">
    <property type="entry name" value="Tumour_necrosis_fac-like_dom"/>
</dbReference>
<dbReference type="Proteomes" id="UP000596742">
    <property type="component" value="Unassembled WGS sequence"/>
</dbReference>
<dbReference type="OrthoDB" id="6071768at2759"/>
<dbReference type="SUPFAM" id="SSF49842">
    <property type="entry name" value="TNF-like"/>
    <property type="match status" value="1"/>
</dbReference>
<protein>
    <recommendedName>
        <fullName evidence="2">C1q domain-containing protein</fullName>
    </recommendedName>
</protein>
<organism evidence="3 4">
    <name type="scientific">Mytilus galloprovincialis</name>
    <name type="common">Mediterranean mussel</name>
    <dbReference type="NCBI Taxonomy" id="29158"/>
    <lineage>
        <taxon>Eukaryota</taxon>
        <taxon>Metazoa</taxon>
        <taxon>Spiralia</taxon>
        <taxon>Lophotrochozoa</taxon>
        <taxon>Mollusca</taxon>
        <taxon>Bivalvia</taxon>
        <taxon>Autobranchia</taxon>
        <taxon>Pteriomorphia</taxon>
        <taxon>Mytilida</taxon>
        <taxon>Mytiloidea</taxon>
        <taxon>Mytilidae</taxon>
        <taxon>Mytilinae</taxon>
        <taxon>Mytilus</taxon>
    </lineage>
</organism>
<keyword evidence="4" id="KW-1185">Reference proteome</keyword>
<gene>
    <name evidence="3" type="ORF">MGAL_10B019268</name>
</gene>
<proteinExistence type="predicted"/>
<dbReference type="Pfam" id="PF00386">
    <property type="entry name" value="C1q"/>
    <property type="match status" value="1"/>
</dbReference>
<reference evidence="3" key="1">
    <citation type="submission" date="2018-11" db="EMBL/GenBank/DDBJ databases">
        <authorList>
            <person name="Alioto T."/>
            <person name="Alioto T."/>
        </authorList>
    </citation>
    <scope>NUCLEOTIDE SEQUENCE</scope>
</reference>
<evidence type="ECO:0000256" key="1">
    <source>
        <dbReference type="SAM" id="MobiDB-lite"/>
    </source>
</evidence>
<evidence type="ECO:0000259" key="2">
    <source>
        <dbReference type="Pfam" id="PF00386"/>
    </source>
</evidence>
<feature type="compositionally biased region" description="Polar residues" evidence="1">
    <location>
        <begin position="39"/>
        <end position="51"/>
    </location>
</feature>
<name>A0A8B6GJ10_MYTGA</name>
<feature type="region of interest" description="Disordered" evidence="1">
    <location>
        <begin position="32"/>
        <end position="51"/>
    </location>
</feature>
<sequence length="203" mass="23168">MTSVRFVNTEDRLQTLENFNKESMLNTRSLQKNTKDLTKNTTGLENTSNPTTVTNHTKVAITACKRDDVRDNAGYIVRFDNVKIIFGVSDLSSFQGNGKFKCEHEGLYSVSISLTAHNTGVDYFLKVKGIVYTRVLELDNKVPYQRGFTTVVLNLHVDDLVWIELNSVMYVEYVGSCITFILIEWPLPIYATLYGFRNIIYVK</sequence>
<comment type="caution">
    <text evidence="3">The sequence shown here is derived from an EMBL/GenBank/DDBJ whole genome shotgun (WGS) entry which is preliminary data.</text>
</comment>
<accession>A0A8B6GJ10</accession>